<dbReference type="GO" id="GO:0004637">
    <property type="term" value="F:phosphoribosylamine-glycine ligase activity"/>
    <property type="evidence" value="ECO:0007669"/>
    <property type="project" value="InterPro"/>
</dbReference>
<dbReference type="Gene3D" id="3.90.600.10">
    <property type="entry name" value="Phosphoribosylglycinamide synthetase, C-terminal domain"/>
    <property type="match status" value="1"/>
</dbReference>
<protein>
    <recommendedName>
        <fullName evidence="1">Phosphoribosylglycinamide synthetase C-domain domain-containing protein</fullName>
    </recommendedName>
</protein>
<evidence type="ECO:0000313" key="3">
    <source>
        <dbReference type="Proteomes" id="UP000230766"/>
    </source>
</evidence>
<comment type="caution">
    <text evidence="2">The sequence shown here is derived from an EMBL/GenBank/DDBJ whole genome shotgun (WGS) entry which is preliminary data.</text>
</comment>
<evidence type="ECO:0000259" key="1">
    <source>
        <dbReference type="Pfam" id="PF02843"/>
    </source>
</evidence>
<gene>
    <name evidence="2" type="ORF">COS09_02095</name>
</gene>
<dbReference type="Proteomes" id="UP000230766">
    <property type="component" value="Unassembled WGS sequence"/>
</dbReference>
<dbReference type="InterPro" id="IPR037123">
    <property type="entry name" value="PRibGlycinamide_synth_C_sf"/>
</dbReference>
<sequence length="51" mass="5652">VIGPTAMGKDIPEAMQRVYEAVAKISWSGEHHRTDIGKKALKRGFQLKMGL</sequence>
<proteinExistence type="predicted"/>
<dbReference type="GO" id="GO:0009113">
    <property type="term" value="P:purine nucleobase biosynthetic process"/>
    <property type="evidence" value="ECO:0007669"/>
    <property type="project" value="InterPro"/>
</dbReference>
<accession>A0A2M7EB41</accession>
<dbReference type="AlphaFoldDB" id="A0A2M7EB41"/>
<dbReference type="Pfam" id="PF02843">
    <property type="entry name" value="GARS_C"/>
    <property type="match status" value="1"/>
</dbReference>
<dbReference type="SUPFAM" id="SSF51246">
    <property type="entry name" value="Rudiment single hybrid motif"/>
    <property type="match status" value="1"/>
</dbReference>
<name>A0A2M7EB41_9BACT</name>
<feature type="domain" description="Phosphoribosylglycinamide synthetase C-domain" evidence="1">
    <location>
        <begin position="1"/>
        <end position="39"/>
    </location>
</feature>
<dbReference type="InterPro" id="IPR011054">
    <property type="entry name" value="Rudment_hybrid_motif"/>
</dbReference>
<dbReference type="InterPro" id="IPR020560">
    <property type="entry name" value="PRibGlycinamide_synth_C-dom"/>
</dbReference>
<reference evidence="3" key="1">
    <citation type="submission" date="2017-09" db="EMBL/GenBank/DDBJ databases">
        <title>Depth-based differentiation of microbial function through sediment-hosted aquifers and enrichment of novel symbionts in the deep terrestrial subsurface.</title>
        <authorList>
            <person name="Probst A.J."/>
            <person name="Ladd B."/>
            <person name="Jarett J.K."/>
            <person name="Geller-Mcgrath D.E."/>
            <person name="Sieber C.M.K."/>
            <person name="Emerson J.B."/>
            <person name="Anantharaman K."/>
            <person name="Thomas B.C."/>
            <person name="Malmstrom R."/>
            <person name="Stieglmeier M."/>
            <person name="Klingl A."/>
            <person name="Woyke T."/>
            <person name="Ryan C.M."/>
            <person name="Banfield J.F."/>
        </authorList>
    </citation>
    <scope>NUCLEOTIDE SEQUENCE [LARGE SCALE GENOMIC DNA]</scope>
</reference>
<dbReference type="EMBL" id="PETJ01000056">
    <property type="protein sequence ID" value="PIV64966.1"/>
    <property type="molecule type" value="Genomic_DNA"/>
</dbReference>
<feature type="non-terminal residue" evidence="2">
    <location>
        <position position="1"/>
    </location>
</feature>
<organism evidence="2 3">
    <name type="scientific">Candidatus Nealsonbacteria bacterium CG01_land_8_20_14_3_00_12</name>
    <dbReference type="NCBI Taxonomy" id="1974697"/>
    <lineage>
        <taxon>Bacteria</taxon>
        <taxon>Candidatus Nealsoniibacteriota</taxon>
    </lineage>
</organism>
<evidence type="ECO:0000313" key="2">
    <source>
        <dbReference type="EMBL" id="PIV64966.1"/>
    </source>
</evidence>